<dbReference type="EMBL" id="BK014729">
    <property type="protein sequence ID" value="DAD73069.1"/>
    <property type="molecule type" value="Genomic_DNA"/>
</dbReference>
<name>A0A8S5LSP6_9CAUD</name>
<accession>A0A8S5LSP6</accession>
<proteinExistence type="predicted"/>
<organism evidence="1">
    <name type="scientific">Siphoviridae sp. ct6bW13</name>
    <dbReference type="NCBI Taxonomy" id="2826297"/>
    <lineage>
        <taxon>Viruses</taxon>
        <taxon>Duplodnaviria</taxon>
        <taxon>Heunggongvirae</taxon>
        <taxon>Uroviricota</taxon>
        <taxon>Caudoviricetes</taxon>
    </lineage>
</organism>
<evidence type="ECO:0000313" key="1">
    <source>
        <dbReference type="EMBL" id="DAD73069.1"/>
    </source>
</evidence>
<reference evidence="1" key="1">
    <citation type="journal article" date="2021" name="Proc. Natl. Acad. Sci. U.S.A.">
        <title>A Catalog of Tens of Thousands of Viruses from Human Metagenomes Reveals Hidden Associations with Chronic Diseases.</title>
        <authorList>
            <person name="Tisza M.J."/>
            <person name="Buck C.B."/>
        </authorList>
    </citation>
    <scope>NUCLEOTIDE SEQUENCE</scope>
    <source>
        <strain evidence="1">Ct6bW13</strain>
    </source>
</reference>
<protein>
    <submittedName>
        <fullName evidence="1">Uncharacterized protein</fullName>
    </submittedName>
</protein>
<sequence length="50" mass="5909">MDSLHLTYDEVVNQIPYRNLIIIQKDKQHEAFGDVVKKISGKELANRRRK</sequence>